<sequence length="119" mass="13549">MGLVGVTYPLLVELSPDDLIEGYKMGAEEWTSQYPKGNYELLIATLKSMCKKEVVVTREGNNFIYFNINNIPYQPEYGARPINRLIRRDILSEVSKYLLENPNVESINIKYDNGVIVSG</sequence>
<comment type="caution">
    <text evidence="4">The sequence shown here is derived from an EMBL/GenBank/DDBJ whole genome shotgun (WGS) entry which is preliminary data.</text>
</comment>
<keyword evidence="2" id="KW-0067">ATP-binding</keyword>
<evidence type="ECO:0000256" key="2">
    <source>
        <dbReference type="ARBA" id="ARBA00022840"/>
    </source>
</evidence>
<dbReference type="Pfam" id="PF10431">
    <property type="entry name" value="ClpB_D2-small"/>
    <property type="match status" value="1"/>
</dbReference>
<feature type="domain" description="Clp ATPase C-terminal" evidence="3">
    <location>
        <begin position="71"/>
        <end position="102"/>
    </location>
</feature>
<evidence type="ECO:0000259" key="3">
    <source>
        <dbReference type="Pfam" id="PF10431"/>
    </source>
</evidence>
<reference evidence="4 5" key="1">
    <citation type="submission" date="2016-07" db="EMBL/GenBank/DDBJ databases">
        <title>Draft genome of Scalindua rubra, obtained from a brine-seawater interface in the Red Sea, sheds light on salt adaptation in anammox bacteria.</title>
        <authorList>
            <person name="Speth D.R."/>
            <person name="Lagkouvardos I."/>
            <person name="Wang Y."/>
            <person name="Qian P.-Y."/>
            <person name="Dutilh B.E."/>
            <person name="Jetten M.S."/>
        </authorList>
    </citation>
    <scope>NUCLEOTIDE SEQUENCE [LARGE SCALE GENOMIC DNA]</scope>
    <source>
        <strain evidence="4">BSI-1</strain>
    </source>
</reference>
<protein>
    <recommendedName>
        <fullName evidence="3">Clp ATPase C-terminal domain-containing protein</fullName>
    </recommendedName>
</protein>
<organism evidence="4 5">
    <name type="scientific">Candidatus Scalindua rubra</name>
    <dbReference type="NCBI Taxonomy" id="1872076"/>
    <lineage>
        <taxon>Bacteria</taxon>
        <taxon>Pseudomonadati</taxon>
        <taxon>Planctomycetota</taxon>
        <taxon>Candidatus Brocadiia</taxon>
        <taxon>Candidatus Brocadiales</taxon>
        <taxon>Candidatus Scalinduaceae</taxon>
        <taxon>Candidatus Scalindua</taxon>
    </lineage>
</organism>
<dbReference type="AlphaFoldDB" id="A0A1E3X8W0"/>
<dbReference type="Gene3D" id="1.10.8.60">
    <property type="match status" value="1"/>
</dbReference>
<dbReference type="GO" id="GO:0005524">
    <property type="term" value="F:ATP binding"/>
    <property type="evidence" value="ECO:0007669"/>
    <property type="project" value="UniProtKB-KW"/>
</dbReference>
<evidence type="ECO:0000313" key="4">
    <source>
        <dbReference type="EMBL" id="ODS32077.1"/>
    </source>
</evidence>
<dbReference type="InterPro" id="IPR019489">
    <property type="entry name" value="Clp_ATPase_C"/>
</dbReference>
<keyword evidence="1" id="KW-0547">Nucleotide-binding</keyword>
<proteinExistence type="predicted"/>
<evidence type="ECO:0000256" key="1">
    <source>
        <dbReference type="ARBA" id="ARBA00022741"/>
    </source>
</evidence>
<evidence type="ECO:0000313" key="5">
    <source>
        <dbReference type="Proteomes" id="UP000094056"/>
    </source>
</evidence>
<gene>
    <name evidence="4" type="ORF">SCARUB_02784</name>
</gene>
<dbReference type="Proteomes" id="UP000094056">
    <property type="component" value="Unassembled WGS sequence"/>
</dbReference>
<accession>A0A1E3X8W0</accession>
<name>A0A1E3X8W0_9BACT</name>
<dbReference type="EMBL" id="MAYW01000078">
    <property type="protein sequence ID" value="ODS32077.1"/>
    <property type="molecule type" value="Genomic_DNA"/>
</dbReference>